<keyword evidence="1" id="KW-0808">Transferase</keyword>
<evidence type="ECO:0000259" key="3">
    <source>
        <dbReference type="PROSITE" id="PS51186"/>
    </source>
</evidence>
<evidence type="ECO:0000256" key="2">
    <source>
        <dbReference type="ARBA" id="ARBA00023315"/>
    </source>
</evidence>
<dbReference type="Proteomes" id="UP000194946">
    <property type="component" value="Unassembled WGS sequence"/>
</dbReference>
<protein>
    <recommendedName>
        <fullName evidence="3">N-acetyltransferase domain-containing protein</fullName>
    </recommendedName>
</protein>
<dbReference type="PROSITE" id="PS51186">
    <property type="entry name" value="GNAT"/>
    <property type="match status" value="1"/>
</dbReference>
<dbReference type="PANTHER" id="PTHR10908">
    <property type="entry name" value="SEROTONIN N-ACETYLTRANSFERASE"/>
    <property type="match status" value="1"/>
</dbReference>
<dbReference type="SUPFAM" id="SSF55729">
    <property type="entry name" value="Acyl-CoA N-acyltransferases (Nat)"/>
    <property type="match status" value="1"/>
</dbReference>
<comment type="caution">
    <text evidence="4">The sequence shown here is derived from an EMBL/GenBank/DDBJ whole genome shotgun (WGS) entry which is preliminary data.</text>
</comment>
<dbReference type="InterPro" id="IPR016181">
    <property type="entry name" value="Acyl_CoA_acyltransferase"/>
</dbReference>
<proteinExistence type="predicted"/>
<keyword evidence="2" id="KW-0012">Acyltransferase</keyword>
<dbReference type="EMBL" id="JOPB01000003">
    <property type="protein sequence ID" value="OUI78814.1"/>
    <property type="molecule type" value="Genomic_DNA"/>
</dbReference>
<name>A0A251ZVW8_9PROT</name>
<accession>A0A251ZVW8</accession>
<dbReference type="PANTHER" id="PTHR10908:SF0">
    <property type="entry name" value="SEROTONIN N-ACETYLTRANSFERASE"/>
    <property type="match status" value="1"/>
</dbReference>
<dbReference type="Gene3D" id="3.40.630.30">
    <property type="match status" value="1"/>
</dbReference>
<evidence type="ECO:0000313" key="5">
    <source>
        <dbReference type="Proteomes" id="UP000194946"/>
    </source>
</evidence>
<evidence type="ECO:0000256" key="1">
    <source>
        <dbReference type="ARBA" id="ARBA00022679"/>
    </source>
</evidence>
<dbReference type="Pfam" id="PF00583">
    <property type="entry name" value="Acetyltransf_1"/>
    <property type="match status" value="1"/>
</dbReference>
<evidence type="ECO:0000313" key="4">
    <source>
        <dbReference type="EMBL" id="OUI78814.1"/>
    </source>
</evidence>
<dbReference type="InterPro" id="IPR000182">
    <property type="entry name" value="GNAT_dom"/>
</dbReference>
<keyword evidence="5" id="KW-1185">Reference proteome</keyword>
<dbReference type="InterPro" id="IPR051635">
    <property type="entry name" value="SNAT-like"/>
</dbReference>
<dbReference type="GO" id="GO:0008080">
    <property type="term" value="F:N-acetyltransferase activity"/>
    <property type="evidence" value="ECO:0007669"/>
    <property type="project" value="UniProtKB-ARBA"/>
</dbReference>
<reference evidence="5" key="1">
    <citation type="submission" date="2014-06" db="EMBL/GenBank/DDBJ databases">
        <authorList>
            <person name="Winans N.J."/>
            <person name="Newell P.D."/>
            <person name="Douglas A.E."/>
        </authorList>
    </citation>
    <scope>NUCLEOTIDE SEQUENCE [LARGE SCALE GENOMIC DNA]</scope>
    <source>
        <strain evidence="5">DmL_052</strain>
    </source>
</reference>
<gene>
    <name evidence="4" type="ORF">HK18_05225</name>
</gene>
<dbReference type="AlphaFoldDB" id="A0A251ZVW8"/>
<feature type="domain" description="N-acetyltransferase" evidence="3">
    <location>
        <begin position="1"/>
        <end position="163"/>
    </location>
</feature>
<organism evidence="4 5">
    <name type="scientific">Commensalibacter intestini</name>
    <dbReference type="NCBI Taxonomy" id="479936"/>
    <lineage>
        <taxon>Bacteria</taxon>
        <taxon>Pseudomonadati</taxon>
        <taxon>Pseudomonadota</taxon>
        <taxon>Alphaproteobacteria</taxon>
        <taxon>Acetobacterales</taxon>
        <taxon>Acetobacteraceae</taxon>
    </lineage>
</organism>
<sequence length="173" mass="19329">MYPATIQELEAILTIQDLCYHEIEPESPEAMVSKINISPDTCFVAKDTQGIRGYLLSIPASLGNPPQLHSDTQTLDQHPNCLYLHDLAIHPNARGMGVGKLLLQQFATTATQKQFKHASLISIQNSVPFWQKYGFSVISPDTALEKKLKTYGDNATYMECCLEDYFAKADKAY</sequence>
<dbReference type="CDD" id="cd04301">
    <property type="entry name" value="NAT_SF"/>
    <property type="match status" value="1"/>
</dbReference>